<keyword evidence="3" id="KW-1185">Reference proteome</keyword>
<dbReference type="Proteomes" id="UP001458880">
    <property type="component" value="Unassembled WGS sequence"/>
</dbReference>
<name>A0AAW1I9H6_POPJA</name>
<dbReference type="EMBL" id="JASPKY010000761">
    <property type="protein sequence ID" value="KAK9685659.1"/>
    <property type="molecule type" value="Genomic_DNA"/>
</dbReference>
<evidence type="ECO:0000313" key="3">
    <source>
        <dbReference type="Proteomes" id="UP001458880"/>
    </source>
</evidence>
<keyword evidence="1" id="KW-0812">Transmembrane</keyword>
<gene>
    <name evidence="2" type="ORF">QE152_g37870</name>
</gene>
<protein>
    <submittedName>
        <fullName evidence="2">Uncharacterized protein</fullName>
    </submittedName>
</protein>
<comment type="caution">
    <text evidence="2">The sequence shown here is derived from an EMBL/GenBank/DDBJ whole genome shotgun (WGS) entry which is preliminary data.</text>
</comment>
<evidence type="ECO:0000256" key="1">
    <source>
        <dbReference type="SAM" id="Phobius"/>
    </source>
</evidence>
<sequence length="187" mass="21193">MPRQYKRTSLQQSWDTGAIQSAIKAVIEDNVPLQTASIIYNQTASIIYNVPRNTLKRRVLGKSIFATGGKKILGSIRPVFDEKQEQEIVEHIKEMETRFYGLSKKDVRSLAFNLAEKNGLNHKFAECLYCLYCNSIFSKSKKGGYYAQCVSAGLMRSVQVAEAMMKATFVTCCTLLLILRLLFLFNK</sequence>
<dbReference type="AlphaFoldDB" id="A0AAW1I9H6"/>
<keyword evidence="1" id="KW-1133">Transmembrane helix</keyword>
<organism evidence="2 3">
    <name type="scientific">Popillia japonica</name>
    <name type="common">Japanese beetle</name>
    <dbReference type="NCBI Taxonomy" id="7064"/>
    <lineage>
        <taxon>Eukaryota</taxon>
        <taxon>Metazoa</taxon>
        <taxon>Ecdysozoa</taxon>
        <taxon>Arthropoda</taxon>
        <taxon>Hexapoda</taxon>
        <taxon>Insecta</taxon>
        <taxon>Pterygota</taxon>
        <taxon>Neoptera</taxon>
        <taxon>Endopterygota</taxon>
        <taxon>Coleoptera</taxon>
        <taxon>Polyphaga</taxon>
        <taxon>Scarabaeiformia</taxon>
        <taxon>Scarabaeidae</taxon>
        <taxon>Rutelinae</taxon>
        <taxon>Popillia</taxon>
    </lineage>
</organism>
<feature type="transmembrane region" description="Helical" evidence="1">
    <location>
        <begin position="163"/>
        <end position="185"/>
    </location>
</feature>
<evidence type="ECO:0000313" key="2">
    <source>
        <dbReference type="EMBL" id="KAK9685659.1"/>
    </source>
</evidence>
<accession>A0AAW1I9H6</accession>
<keyword evidence="1" id="KW-0472">Membrane</keyword>
<reference evidence="2 3" key="1">
    <citation type="journal article" date="2024" name="BMC Genomics">
        <title>De novo assembly and annotation of Popillia japonica's genome with initial clues to its potential as an invasive pest.</title>
        <authorList>
            <person name="Cucini C."/>
            <person name="Boschi S."/>
            <person name="Funari R."/>
            <person name="Cardaioli E."/>
            <person name="Iannotti N."/>
            <person name="Marturano G."/>
            <person name="Paoli F."/>
            <person name="Bruttini M."/>
            <person name="Carapelli A."/>
            <person name="Frati F."/>
            <person name="Nardi F."/>
        </authorList>
    </citation>
    <scope>NUCLEOTIDE SEQUENCE [LARGE SCALE GENOMIC DNA]</scope>
    <source>
        <strain evidence="2">DMR45628</strain>
    </source>
</reference>
<proteinExistence type="predicted"/>